<organism evidence="6 7">
    <name type="scientific">Talaromyces rugulosus</name>
    <name type="common">Penicillium rugulosum</name>
    <dbReference type="NCBI Taxonomy" id="121627"/>
    <lineage>
        <taxon>Eukaryota</taxon>
        <taxon>Fungi</taxon>
        <taxon>Dikarya</taxon>
        <taxon>Ascomycota</taxon>
        <taxon>Pezizomycotina</taxon>
        <taxon>Eurotiomycetes</taxon>
        <taxon>Eurotiomycetidae</taxon>
        <taxon>Eurotiales</taxon>
        <taxon>Trichocomaceae</taxon>
        <taxon>Talaromyces</taxon>
        <taxon>Talaromyces sect. Islandici</taxon>
    </lineage>
</organism>
<dbReference type="PROSITE" id="PS50217">
    <property type="entry name" value="BZIP"/>
    <property type="match status" value="1"/>
</dbReference>
<dbReference type="GeneID" id="55997702"/>
<dbReference type="KEGG" id="trg:TRUGW13939_10221"/>
<dbReference type="GO" id="GO:0001228">
    <property type="term" value="F:DNA-binding transcription activator activity, RNA polymerase II-specific"/>
    <property type="evidence" value="ECO:0007669"/>
    <property type="project" value="TreeGrafter"/>
</dbReference>
<dbReference type="InterPro" id="IPR004827">
    <property type="entry name" value="bZIP"/>
</dbReference>
<name>A0A7H8REU6_TALRU</name>
<accession>A0A7H8REU6</accession>
<dbReference type="GO" id="GO:0090575">
    <property type="term" value="C:RNA polymerase II transcription regulator complex"/>
    <property type="evidence" value="ECO:0007669"/>
    <property type="project" value="TreeGrafter"/>
</dbReference>
<dbReference type="RefSeq" id="XP_035349227.1">
    <property type="nucleotide sequence ID" value="XM_035493334.1"/>
</dbReference>
<feature type="coiled-coil region" evidence="3">
    <location>
        <begin position="92"/>
        <end position="147"/>
    </location>
</feature>
<dbReference type="AlphaFoldDB" id="A0A7H8REU6"/>
<evidence type="ECO:0000256" key="1">
    <source>
        <dbReference type="ARBA" id="ARBA00004123"/>
    </source>
</evidence>
<dbReference type="EMBL" id="CP055902">
    <property type="protein sequence ID" value="QKX63053.1"/>
    <property type="molecule type" value="Genomic_DNA"/>
</dbReference>
<dbReference type="Gene3D" id="1.20.5.170">
    <property type="match status" value="1"/>
</dbReference>
<dbReference type="Proteomes" id="UP000509510">
    <property type="component" value="Chromosome V"/>
</dbReference>
<dbReference type="PROSITE" id="PS00036">
    <property type="entry name" value="BZIP_BASIC"/>
    <property type="match status" value="1"/>
</dbReference>
<gene>
    <name evidence="6" type="ORF">TRUGW13939_10221</name>
</gene>
<evidence type="ECO:0000256" key="2">
    <source>
        <dbReference type="ARBA" id="ARBA00023242"/>
    </source>
</evidence>
<comment type="subcellular location">
    <subcellularLocation>
        <location evidence="1">Nucleus</location>
    </subcellularLocation>
</comment>
<evidence type="ECO:0000313" key="7">
    <source>
        <dbReference type="Proteomes" id="UP000509510"/>
    </source>
</evidence>
<dbReference type="PANTHER" id="PTHR40621:SF6">
    <property type="entry name" value="AP-1-LIKE TRANSCRIPTION FACTOR YAP1-RELATED"/>
    <property type="match status" value="1"/>
</dbReference>
<dbReference type="SUPFAM" id="SSF57959">
    <property type="entry name" value="Leucine zipper domain"/>
    <property type="match status" value="1"/>
</dbReference>
<protein>
    <recommendedName>
        <fullName evidence="5">BZIP domain-containing protein</fullName>
    </recommendedName>
</protein>
<dbReference type="GO" id="GO:0000976">
    <property type="term" value="F:transcription cis-regulatory region binding"/>
    <property type="evidence" value="ECO:0007669"/>
    <property type="project" value="InterPro"/>
</dbReference>
<keyword evidence="2" id="KW-0539">Nucleus</keyword>
<feature type="region of interest" description="Disordered" evidence="4">
    <location>
        <begin position="170"/>
        <end position="192"/>
    </location>
</feature>
<keyword evidence="7" id="KW-1185">Reference proteome</keyword>
<dbReference type="InterPro" id="IPR046347">
    <property type="entry name" value="bZIP_sf"/>
</dbReference>
<proteinExistence type="predicted"/>
<dbReference type="CDD" id="cd14688">
    <property type="entry name" value="bZIP_YAP"/>
    <property type="match status" value="1"/>
</dbReference>
<feature type="domain" description="BZIP" evidence="5">
    <location>
        <begin position="78"/>
        <end position="137"/>
    </location>
</feature>
<dbReference type="InterPro" id="IPR050936">
    <property type="entry name" value="AP-1-like"/>
</dbReference>
<evidence type="ECO:0000256" key="3">
    <source>
        <dbReference type="SAM" id="Coils"/>
    </source>
</evidence>
<dbReference type="PANTHER" id="PTHR40621">
    <property type="entry name" value="TRANSCRIPTION FACTOR KAPC-RELATED"/>
    <property type="match status" value="1"/>
</dbReference>
<evidence type="ECO:0000259" key="5">
    <source>
        <dbReference type="PROSITE" id="PS50217"/>
    </source>
</evidence>
<dbReference type="OrthoDB" id="4113238at2759"/>
<sequence>MAFGLAISEHSHSSGHPSLETSLIKLPCIESQDKLQDSDPAELIAKTDNVRKQTKFFCVDLSFLDCVELTLLLFCYLQRRRAQNRASQRAFRERKDNRIKTLEAQLSSLEEEHAKLLHCHHEQRRTLDRMNGHVQELTDEIETLRCSRPADNVGHFAAFDLVPSTQASTATSLQPDVCNDTEEDTTFAKPRT</sequence>
<evidence type="ECO:0000313" key="6">
    <source>
        <dbReference type="EMBL" id="QKX63053.1"/>
    </source>
</evidence>
<reference evidence="7" key="1">
    <citation type="submission" date="2020-06" db="EMBL/GenBank/DDBJ databases">
        <title>A chromosome-scale genome assembly of Talaromyces rugulosus W13939.</title>
        <authorList>
            <person name="Wang B."/>
            <person name="Guo L."/>
            <person name="Ye K."/>
            <person name="Wang L."/>
        </authorList>
    </citation>
    <scope>NUCLEOTIDE SEQUENCE [LARGE SCALE GENOMIC DNA]</scope>
    <source>
        <strain evidence="7">W13939</strain>
    </source>
</reference>
<evidence type="ECO:0000256" key="4">
    <source>
        <dbReference type="SAM" id="MobiDB-lite"/>
    </source>
</evidence>
<dbReference type="SMART" id="SM00338">
    <property type="entry name" value="BRLZ"/>
    <property type="match status" value="1"/>
</dbReference>
<keyword evidence="3" id="KW-0175">Coiled coil</keyword>